<keyword evidence="5" id="KW-1185">Reference proteome</keyword>
<dbReference type="SUPFAM" id="SSF47473">
    <property type="entry name" value="EF-hand"/>
    <property type="match status" value="1"/>
</dbReference>
<organism evidence="4 5">
    <name type="scientific">Streptomyces variegatus</name>
    <dbReference type="NCBI Taxonomy" id="284040"/>
    <lineage>
        <taxon>Bacteria</taxon>
        <taxon>Bacillati</taxon>
        <taxon>Actinomycetota</taxon>
        <taxon>Actinomycetes</taxon>
        <taxon>Kitasatosporales</taxon>
        <taxon>Streptomycetaceae</taxon>
        <taxon>Streptomyces</taxon>
    </lineage>
</organism>
<dbReference type="InterPro" id="IPR011992">
    <property type="entry name" value="EF-hand-dom_pair"/>
</dbReference>
<dbReference type="PROSITE" id="PS50222">
    <property type="entry name" value="EF_HAND_2"/>
    <property type="match status" value="2"/>
</dbReference>
<evidence type="ECO:0000259" key="3">
    <source>
        <dbReference type="PROSITE" id="PS50222"/>
    </source>
</evidence>
<accession>A0A0M2GDD8</accession>
<dbReference type="GO" id="GO:0005509">
    <property type="term" value="F:calcium ion binding"/>
    <property type="evidence" value="ECO:0007669"/>
    <property type="project" value="InterPro"/>
</dbReference>
<proteinExistence type="predicted"/>
<dbReference type="PROSITE" id="PS00018">
    <property type="entry name" value="EF_HAND_1"/>
    <property type="match status" value="2"/>
</dbReference>
<comment type="caution">
    <text evidence="4">The sequence shown here is derived from an EMBL/GenBank/DDBJ whole genome shotgun (WGS) entry which is preliminary data.</text>
</comment>
<dbReference type="EMBL" id="JYJH01000033">
    <property type="protein sequence ID" value="KJK35171.1"/>
    <property type="molecule type" value="Genomic_DNA"/>
</dbReference>
<dbReference type="PANTHER" id="PTHR23050">
    <property type="entry name" value="CALCIUM BINDING PROTEIN"/>
    <property type="match status" value="1"/>
</dbReference>
<dbReference type="Gene3D" id="1.10.238.10">
    <property type="entry name" value="EF-hand"/>
    <property type="match status" value="1"/>
</dbReference>
<evidence type="ECO:0000313" key="4">
    <source>
        <dbReference type="EMBL" id="KJK35171.1"/>
    </source>
</evidence>
<dbReference type="Proteomes" id="UP000034786">
    <property type="component" value="Unassembled WGS sequence"/>
</dbReference>
<evidence type="ECO:0000313" key="5">
    <source>
        <dbReference type="Proteomes" id="UP000034786"/>
    </source>
</evidence>
<dbReference type="RefSeq" id="WP_031143100.1">
    <property type="nucleotide sequence ID" value="NZ_JYJH01000033.1"/>
</dbReference>
<feature type="domain" description="EF-hand" evidence="3">
    <location>
        <begin position="134"/>
        <end position="169"/>
    </location>
</feature>
<dbReference type="InterPro" id="IPR018247">
    <property type="entry name" value="EF_Hand_1_Ca_BS"/>
</dbReference>
<dbReference type="InterPro" id="IPR002048">
    <property type="entry name" value="EF_hand_dom"/>
</dbReference>
<dbReference type="Pfam" id="PF13499">
    <property type="entry name" value="EF-hand_7"/>
    <property type="match status" value="1"/>
</dbReference>
<dbReference type="SMART" id="SM00054">
    <property type="entry name" value="EFh"/>
    <property type="match status" value="3"/>
</dbReference>
<dbReference type="STRING" id="284040.UK15_32385"/>
<protein>
    <submittedName>
        <fullName evidence="4">Signal transduction protein</fullName>
    </submittedName>
</protein>
<name>A0A0M2GDD8_9ACTN</name>
<dbReference type="AlphaFoldDB" id="A0A0M2GDD8"/>
<dbReference type="PATRIC" id="fig|284040.3.peg.5299"/>
<gene>
    <name evidence="4" type="ORF">UK15_32385</name>
</gene>
<dbReference type="CDD" id="cd00051">
    <property type="entry name" value="EFh"/>
    <property type="match status" value="1"/>
</dbReference>
<feature type="domain" description="EF-hand" evidence="3">
    <location>
        <begin position="5"/>
        <end position="40"/>
    </location>
</feature>
<evidence type="ECO:0000256" key="1">
    <source>
        <dbReference type="ARBA" id="ARBA00022737"/>
    </source>
</evidence>
<keyword evidence="1" id="KW-0677">Repeat</keyword>
<keyword evidence="2" id="KW-0106">Calcium</keyword>
<dbReference type="InterPro" id="IPR050145">
    <property type="entry name" value="Centrin_CML-like"/>
</dbReference>
<evidence type="ECO:0000256" key="2">
    <source>
        <dbReference type="ARBA" id="ARBA00022837"/>
    </source>
</evidence>
<dbReference type="Pfam" id="PF13405">
    <property type="entry name" value="EF-hand_6"/>
    <property type="match status" value="1"/>
</dbReference>
<sequence>MSTSVQEQRLRRRFDMWDKNGDGTIDRSDWAGETKRILLSFGENESSPKGRALADAYLGMWEYVAGQAGVGVDGALGFEEFKGVAREQVLDRGQAGFDQVLRPTISAIADLCDTDGDGQVSPQEFQRWIGAIGSDESTADTAFKLIDTDGDGQLSVEELIEAVHRYHSGELEFALL</sequence>
<reference evidence="5" key="1">
    <citation type="submission" date="2015-02" db="EMBL/GenBank/DDBJ databases">
        <authorList>
            <person name="Ju K.-S."/>
            <person name="Doroghazi J.R."/>
            <person name="Metcalf W."/>
        </authorList>
    </citation>
    <scope>NUCLEOTIDE SEQUENCE [LARGE SCALE GENOMIC DNA]</scope>
    <source>
        <strain evidence="5">NRRL B-16380</strain>
    </source>
</reference>